<name>A0ABV7V255_9SPHN</name>
<evidence type="ECO:0008006" key="4">
    <source>
        <dbReference type="Google" id="ProtNLM"/>
    </source>
</evidence>
<dbReference type="Proteomes" id="UP001595683">
    <property type="component" value="Unassembled WGS sequence"/>
</dbReference>
<dbReference type="Gene3D" id="2.120.10.30">
    <property type="entry name" value="TolB, C-terminal domain"/>
    <property type="match status" value="1"/>
</dbReference>
<dbReference type="RefSeq" id="WP_229815163.1">
    <property type="nucleotide sequence ID" value="NZ_BMZP01000005.1"/>
</dbReference>
<sequence length="361" mass="38541">MARRPLRAVMAMLLLGVAGATHGQGAGPGPDCTADSELSYVCGSNKPEDLLRLPGTPFLVSSGFAPGEGLKLVDTDARRAQPWFTGAAEQVLPDRAGWPQCPSPLDPALFNARGLSLSRLAGDRWRLLVVNHGGRESIEVFDVDLASARPRLVWRGCLPMPAGQVANAVARFADGTVLATVLTAPGTTIGDFMNGHPTGAVWQWRPGEAGFREMPGTRLPGNNGLEVDPDQRHFYVVAFGWHAVMVFDRADGRGPLRRIVAPDFMPDNVHWSEGRLLAAGMRLDEPACGGLRRVSGRVADPMLCHRGWVVGAVDLAAGRIATVAYGHPQPGFSGLSSAVQVGQRLWLGSFQADRLAVIDLP</sequence>
<keyword evidence="3" id="KW-1185">Reference proteome</keyword>
<dbReference type="EMBL" id="JBHRYE010000012">
    <property type="protein sequence ID" value="MFC3671514.1"/>
    <property type="molecule type" value="Genomic_DNA"/>
</dbReference>
<reference evidence="3" key="1">
    <citation type="journal article" date="2019" name="Int. J. Syst. Evol. Microbiol.">
        <title>The Global Catalogue of Microorganisms (GCM) 10K type strain sequencing project: providing services to taxonomists for standard genome sequencing and annotation.</title>
        <authorList>
            <consortium name="The Broad Institute Genomics Platform"/>
            <consortium name="The Broad Institute Genome Sequencing Center for Infectious Disease"/>
            <person name="Wu L."/>
            <person name="Ma J."/>
        </authorList>
    </citation>
    <scope>NUCLEOTIDE SEQUENCE [LARGE SCALE GENOMIC DNA]</scope>
    <source>
        <strain evidence="3">KCTC 42224</strain>
    </source>
</reference>
<feature type="chain" id="PRO_5046398533" description="SMP-30/Gluconolactonase/LRE-like region domain-containing protein" evidence="1">
    <location>
        <begin position="24"/>
        <end position="361"/>
    </location>
</feature>
<dbReference type="SUPFAM" id="SSF63829">
    <property type="entry name" value="Calcium-dependent phosphotriesterase"/>
    <property type="match status" value="1"/>
</dbReference>
<dbReference type="InterPro" id="IPR011042">
    <property type="entry name" value="6-blade_b-propeller_TolB-like"/>
</dbReference>
<comment type="caution">
    <text evidence="2">The sequence shown here is derived from an EMBL/GenBank/DDBJ whole genome shotgun (WGS) entry which is preliminary data.</text>
</comment>
<keyword evidence="1" id="KW-0732">Signal</keyword>
<organism evidence="2 3">
    <name type="scientific">Novosphingobium pokkalii</name>
    <dbReference type="NCBI Taxonomy" id="1770194"/>
    <lineage>
        <taxon>Bacteria</taxon>
        <taxon>Pseudomonadati</taxon>
        <taxon>Pseudomonadota</taxon>
        <taxon>Alphaproteobacteria</taxon>
        <taxon>Sphingomonadales</taxon>
        <taxon>Sphingomonadaceae</taxon>
        <taxon>Novosphingobium</taxon>
    </lineage>
</organism>
<evidence type="ECO:0000256" key="1">
    <source>
        <dbReference type="SAM" id="SignalP"/>
    </source>
</evidence>
<proteinExistence type="predicted"/>
<gene>
    <name evidence="2" type="ORF">ACFOOT_08750</name>
</gene>
<evidence type="ECO:0000313" key="2">
    <source>
        <dbReference type="EMBL" id="MFC3671514.1"/>
    </source>
</evidence>
<accession>A0ABV7V255</accession>
<protein>
    <recommendedName>
        <fullName evidence="4">SMP-30/Gluconolactonase/LRE-like region domain-containing protein</fullName>
    </recommendedName>
</protein>
<feature type="signal peptide" evidence="1">
    <location>
        <begin position="1"/>
        <end position="23"/>
    </location>
</feature>
<evidence type="ECO:0000313" key="3">
    <source>
        <dbReference type="Proteomes" id="UP001595683"/>
    </source>
</evidence>